<accession>A0A1D2VJ31</accession>
<gene>
    <name evidence="1" type="ORF">ASCRUDRAFT_143860</name>
</gene>
<dbReference type="RefSeq" id="XP_020047945.1">
    <property type="nucleotide sequence ID" value="XM_020189201.1"/>
</dbReference>
<reference evidence="2" key="1">
    <citation type="submission" date="2016-05" db="EMBL/GenBank/DDBJ databases">
        <title>Comparative genomics of biotechnologically important yeasts.</title>
        <authorList>
            <consortium name="DOE Joint Genome Institute"/>
            <person name="Riley R."/>
            <person name="Haridas S."/>
            <person name="Wolfe K.H."/>
            <person name="Lopes M.R."/>
            <person name="Hittinger C.T."/>
            <person name="Goker M."/>
            <person name="Salamov A."/>
            <person name="Wisecaver J."/>
            <person name="Long T.M."/>
            <person name="Aerts A.L."/>
            <person name="Barry K."/>
            <person name="Choi C."/>
            <person name="Clum A."/>
            <person name="Coughlan A.Y."/>
            <person name="Deshpande S."/>
            <person name="Douglass A.P."/>
            <person name="Hanson S.J."/>
            <person name="Klenk H.-P."/>
            <person name="Labutti K."/>
            <person name="Lapidus A."/>
            <person name="Lindquist E."/>
            <person name="Lipzen A."/>
            <person name="Meier-Kolthoff J.P."/>
            <person name="Ohm R.A."/>
            <person name="Otillar R.P."/>
            <person name="Pangilinan J."/>
            <person name="Peng Y."/>
            <person name="Rokas A."/>
            <person name="Rosa C.A."/>
            <person name="Scheuner C."/>
            <person name="Sibirny A.A."/>
            <person name="Slot J.C."/>
            <person name="Stielow J.B."/>
            <person name="Sun H."/>
            <person name="Kurtzman C.P."/>
            <person name="Blackwell M."/>
            <person name="Grigoriev I.V."/>
            <person name="Jeffries T.W."/>
        </authorList>
    </citation>
    <scope>NUCLEOTIDE SEQUENCE [LARGE SCALE GENOMIC DNA]</scope>
    <source>
        <strain evidence="2">DSM 1968</strain>
    </source>
</reference>
<dbReference type="Proteomes" id="UP000095038">
    <property type="component" value="Unassembled WGS sequence"/>
</dbReference>
<proteinExistence type="predicted"/>
<protein>
    <submittedName>
        <fullName evidence="1">Uncharacterized protein</fullName>
    </submittedName>
</protein>
<name>A0A1D2VJ31_9ASCO</name>
<dbReference type="AlphaFoldDB" id="A0A1D2VJ31"/>
<sequence length="98" mass="11753">MKDVFLFKYQLTYYTKPLIIITLMVLKQWGNSTIKLLTLCRRVEEINLLMFYKTRINSDGVSIVDVNIVQTRNRFRFYCILLTIEHLDFLGHKLYSIN</sequence>
<keyword evidence="2" id="KW-1185">Reference proteome</keyword>
<dbReference type="GeneID" id="30962837"/>
<organism evidence="1 2">
    <name type="scientific">Ascoidea rubescens DSM 1968</name>
    <dbReference type="NCBI Taxonomy" id="1344418"/>
    <lineage>
        <taxon>Eukaryota</taxon>
        <taxon>Fungi</taxon>
        <taxon>Dikarya</taxon>
        <taxon>Ascomycota</taxon>
        <taxon>Saccharomycotina</taxon>
        <taxon>Saccharomycetes</taxon>
        <taxon>Ascoideaceae</taxon>
        <taxon>Ascoidea</taxon>
    </lineage>
</organism>
<evidence type="ECO:0000313" key="2">
    <source>
        <dbReference type="Proteomes" id="UP000095038"/>
    </source>
</evidence>
<evidence type="ECO:0000313" key="1">
    <source>
        <dbReference type="EMBL" id="ODV61638.1"/>
    </source>
</evidence>
<dbReference type="InParanoid" id="A0A1D2VJ31"/>
<dbReference type="EMBL" id="KV454479">
    <property type="protein sequence ID" value="ODV61638.1"/>
    <property type="molecule type" value="Genomic_DNA"/>
</dbReference>